<evidence type="ECO:0000256" key="7">
    <source>
        <dbReference type="ARBA" id="ARBA00023163"/>
    </source>
</evidence>
<feature type="repeat" description="WD" evidence="9">
    <location>
        <begin position="23"/>
        <end position="54"/>
    </location>
</feature>
<dbReference type="PANTHER" id="PTHR13831">
    <property type="entry name" value="MEMBER OF THE HIR1 FAMILY OF WD-REPEAT PROTEINS"/>
    <property type="match status" value="1"/>
</dbReference>
<proteinExistence type="inferred from homology"/>
<dbReference type="EMBL" id="OVEO01000013">
    <property type="protein sequence ID" value="SPR00039.1"/>
    <property type="molecule type" value="Genomic_DNA"/>
</dbReference>
<gene>
    <name evidence="14" type="ORF">PLBR_LOCUS7254</name>
</gene>
<feature type="repeat" description="WD" evidence="9">
    <location>
        <begin position="176"/>
        <end position="207"/>
    </location>
</feature>
<dbReference type="Pfam" id="PF24105">
    <property type="entry name" value="Beta-prop_CAF1B_HIR1"/>
    <property type="match status" value="1"/>
</dbReference>
<comment type="function">
    <text evidence="10">Required for replication-independent chromatin assembly and for the periodic repression of histone gene transcription during the cell cycle.</text>
</comment>
<accession>A0A3P3YIT3</accession>
<dbReference type="InterPro" id="IPR036322">
    <property type="entry name" value="WD40_repeat_dom_sf"/>
</dbReference>
<evidence type="ECO:0000256" key="3">
    <source>
        <dbReference type="ARBA" id="ARBA00022574"/>
    </source>
</evidence>
<dbReference type="InterPro" id="IPR015943">
    <property type="entry name" value="WD40/YVTN_repeat-like_dom_sf"/>
</dbReference>
<organism evidence="14 15">
    <name type="scientific">Plasmodiophora brassicae</name>
    <name type="common">Clubroot disease agent</name>
    <dbReference type="NCBI Taxonomy" id="37360"/>
    <lineage>
        <taxon>Eukaryota</taxon>
        <taxon>Sar</taxon>
        <taxon>Rhizaria</taxon>
        <taxon>Endomyxa</taxon>
        <taxon>Phytomyxea</taxon>
        <taxon>Plasmodiophorida</taxon>
        <taxon>Plasmodiophoridae</taxon>
        <taxon>Plasmodiophora</taxon>
    </lineage>
</organism>
<keyword evidence="14" id="KW-0496">Mitochondrion</keyword>
<dbReference type="GO" id="GO:0006351">
    <property type="term" value="P:DNA-templated transcription"/>
    <property type="evidence" value="ECO:0007669"/>
    <property type="project" value="InterPro"/>
</dbReference>
<evidence type="ECO:0000256" key="1">
    <source>
        <dbReference type="ARBA" id="ARBA00004123"/>
    </source>
</evidence>
<evidence type="ECO:0000313" key="14">
    <source>
        <dbReference type="EMBL" id="SPR00039.1"/>
    </source>
</evidence>
<keyword evidence="7 10" id="KW-0804">Transcription</keyword>
<comment type="subcellular location">
    <subcellularLocation>
        <location evidence="1 10">Nucleus</location>
    </subcellularLocation>
</comment>
<dbReference type="PROSITE" id="PS50294">
    <property type="entry name" value="WD_REPEATS_REGION"/>
    <property type="match status" value="4"/>
</dbReference>
<feature type="domain" description="CAF1B/HIR1 beta-propeller" evidence="13">
    <location>
        <begin position="20"/>
        <end position="371"/>
    </location>
</feature>
<dbReference type="GO" id="GO:0000417">
    <property type="term" value="C:HIR complex"/>
    <property type="evidence" value="ECO:0007669"/>
    <property type="project" value="TreeGrafter"/>
</dbReference>
<evidence type="ECO:0000256" key="9">
    <source>
        <dbReference type="PROSITE-ProRule" id="PRU00221"/>
    </source>
</evidence>
<dbReference type="Proteomes" id="UP000290189">
    <property type="component" value="Unassembled WGS sequence"/>
</dbReference>
<dbReference type="GO" id="GO:0031491">
    <property type="term" value="F:nucleosome binding"/>
    <property type="evidence" value="ECO:0007669"/>
    <property type="project" value="TreeGrafter"/>
</dbReference>
<reference evidence="14 15" key="1">
    <citation type="submission" date="2018-03" db="EMBL/GenBank/DDBJ databases">
        <authorList>
            <person name="Fogelqvist J."/>
        </authorList>
    </citation>
    <scope>NUCLEOTIDE SEQUENCE [LARGE SCALE GENOMIC DNA]</scope>
</reference>
<dbReference type="AlphaFoldDB" id="A0A3P3YIT3"/>
<feature type="repeat" description="WD" evidence="9">
    <location>
        <begin position="77"/>
        <end position="108"/>
    </location>
</feature>
<keyword evidence="3 9" id="KW-0853">WD repeat</keyword>
<dbReference type="PROSITE" id="PS50082">
    <property type="entry name" value="WD_REPEATS_2"/>
    <property type="match status" value="4"/>
</dbReference>
<evidence type="ECO:0000256" key="10">
    <source>
        <dbReference type="RuleBase" id="RU364014"/>
    </source>
</evidence>
<dbReference type="InterPro" id="IPR019775">
    <property type="entry name" value="WD40_repeat_CS"/>
</dbReference>
<dbReference type="CDD" id="cd00200">
    <property type="entry name" value="WD40"/>
    <property type="match status" value="1"/>
</dbReference>
<geneLocation type="mitochondrion" evidence="14"/>
<dbReference type="GO" id="GO:0006355">
    <property type="term" value="P:regulation of DNA-templated transcription"/>
    <property type="evidence" value="ECO:0007669"/>
    <property type="project" value="InterPro"/>
</dbReference>
<evidence type="ECO:0000259" key="13">
    <source>
        <dbReference type="Pfam" id="PF24105"/>
    </source>
</evidence>
<dbReference type="InterPro" id="IPR055410">
    <property type="entry name" value="Beta-prop_CAF1B_HIR1"/>
</dbReference>
<protein>
    <recommendedName>
        <fullName evidence="10">Protein HIRA</fullName>
    </recommendedName>
</protein>
<evidence type="ECO:0000256" key="5">
    <source>
        <dbReference type="ARBA" id="ARBA00022853"/>
    </source>
</evidence>
<feature type="domain" description="Protein HIRA-like C-terminal" evidence="12">
    <location>
        <begin position="614"/>
        <end position="795"/>
    </location>
</feature>
<evidence type="ECO:0000256" key="11">
    <source>
        <dbReference type="SAM" id="MobiDB-lite"/>
    </source>
</evidence>
<feature type="compositionally biased region" description="Polar residues" evidence="11">
    <location>
        <begin position="438"/>
        <end position="461"/>
    </location>
</feature>
<keyword evidence="4 10" id="KW-0677">Repeat</keyword>
<dbReference type="Gene3D" id="2.130.10.10">
    <property type="entry name" value="YVTN repeat-like/Quinoprotein amine dehydrogenase"/>
    <property type="match status" value="3"/>
</dbReference>
<dbReference type="SUPFAM" id="SSF50978">
    <property type="entry name" value="WD40 repeat-like"/>
    <property type="match status" value="1"/>
</dbReference>
<keyword evidence="5 10" id="KW-0156">Chromatin regulator</keyword>
<evidence type="ECO:0000256" key="2">
    <source>
        <dbReference type="ARBA" id="ARBA00007306"/>
    </source>
</evidence>
<keyword evidence="10" id="KW-0678">Repressor</keyword>
<sequence length="866" mass="93854">MQETMVDDDDDRNLMMVAKPDWVDHEQTAINAVSIHPEGARMATAGGDSRVKIWAVAPLLQEPAEHDDRIEKLLCTLTVHTGGVNSVRWSPSGHLLASGGDDRAVLLWMYAGKASGGNSFSGPAVESYKCVGNLVGHEADIQDLAWSPDCRRLASCSVDNSIIIWNTDTFTRIATLTGHTNWVKGLAWDPLDGYLISQSEDGTMVVWRTEDWVAEHTIRKPFLDKQFAHNYASDINRQIVFRRPSWSPDGSVVVGSYAHHKVFTSPVLNRGSWKKNVAFVGHTRPTTVSRFNPRLFTRDGPSKEGGGKFYVCAVGSMDSSISIWATHSKTPLAVFRHFFAQAVLDMSWTPDGLSLLICSHEGEIAAIRFGLNDFGGRRMTDAEQRAAIDEQSVRVVAPIAETPTALQLRAGAPFGEGASWPQPPERSRLDRLDRLMSGRQSSAIGASSQPGPDLLKTQQESRAPDGKRRIVPVLASGPSGPAAPPAPGPSQSVQRPAALPAVELPAEHSMQPQPWAKPVSIAALERRQRFAVPVDTSMSDETQKILGLQPLTPEPIVVEVITGASGTSQLRASKGSTPVWRAILHGTVVDFRANSSVCVAVTSDGDMFWLSPTGMRTHPPVILPAQPSHLSLNSSCRVLTICSDASLALWDAVAGRVLLEASIAPLLRPGLQFSTAVIDPKSGYPVVTLSNSYTFTYSADLRAWLRIADDSFVQSELYSSLSGGTSGGSLAPLAYMSVDDRALITLAHAEHQLATADVTGSSEEYRFWALTLCRCLVKRASAAHPHYQTRLGEFCFRLLGPLPTAGSAPPPWQSHAAAGRVSKRDLLRQFIPVIAENPSLQKLAVLLAQQLDRLSSNDTADRRAQA</sequence>
<evidence type="ECO:0000256" key="4">
    <source>
        <dbReference type="ARBA" id="ARBA00022737"/>
    </source>
</evidence>
<dbReference type="GO" id="GO:0000785">
    <property type="term" value="C:chromatin"/>
    <property type="evidence" value="ECO:0007669"/>
    <property type="project" value="TreeGrafter"/>
</dbReference>
<name>A0A3P3YIT3_PLABS</name>
<feature type="region of interest" description="Disordered" evidence="11">
    <location>
        <begin position="438"/>
        <end position="496"/>
    </location>
</feature>
<dbReference type="Pfam" id="PF07569">
    <property type="entry name" value="Hira"/>
    <property type="match status" value="1"/>
</dbReference>
<dbReference type="GO" id="GO:0006338">
    <property type="term" value="P:chromatin remodeling"/>
    <property type="evidence" value="ECO:0007669"/>
    <property type="project" value="InterPro"/>
</dbReference>
<keyword evidence="8 10" id="KW-0539">Nucleus</keyword>
<feature type="repeat" description="WD" evidence="9">
    <location>
        <begin position="134"/>
        <end position="175"/>
    </location>
</feature>
<dbReference type="InterPro" id="IPR011494">
    <property type="entry name" value="HIRA-like_C"/>
</dbReference>
<keyword evidence="6 10" id="KW-0805">Transcription regulation</keyword>
<evidence type="ECO:0000256" key="8">
    <source>
        <dbReference type="ARBA" id="ARBA00023242"/>
    </source>
</evidence>
<evidence type="ECO:0000256" key="6">
    <source>
        <dbReference type="ARBA" id="ARBA00023015"/>
    </source>
</evidence>
<dbReference type="InterPro" id="IPR001680">
    <property type="entry name" value="WD40_rpt"/>
</dbReference>
<comment type="similarity">
    <text evidence="2 10">Belongs to the WD repeat HIR1 family.</text>
</comment>
<dbReference type="InterPro" id="IPR031120">
    <property type="entry name" value="HIR1-like"/>
</dbReference>
<evidence type="ECO:0000259" key="12">
    <source>
        <dbReference type="Pfam" id="PF07569"/>
    </source>
</evidence>
<evidence type="ECO:0000313" key="15">
    <source>
        <dbReference type="Proteomes" id="UP000290189"/>
    </source>
</evidence>
<dbReference type="PANTHER" id="PTHR13831:SF0">
    <property type="entry name" value="PROTEIN HIRA"/>
    <property type="match status" value="1"/>
</dbReference>
<dbReference type="PROSITE" id="PS00678">
    <property type="entry name" value="WD_REPEATS_1"/>
    <property type="match status" value="1"/>
</dbReference>
<dbReference type="SMART" id="SM00320">
    <property type="entry name" value="WD40"/>
    <property type="match status" value="7"/>
</dbReference>
<dbReference type="GO" id="GO:0005634">
    <property type="term" value="C:nucleus"/>
    <property type="evidence" value="ECO:0007669"/>
    <property type="project" value="UniProtKB-SubCell"/>
</dbReference>